<protein>
    <recommendedName>
        <fullName evidence="3">Reverse transcriptase domain-containing protein</fullName>
    </recommendedName>
</protein>
<reference evidence="1" key="1">
    <citation type="journal article" date="2023" name="Plant Biotechnol. J.">
        <title>Chromosome-level wild Hevea brasiliensis genome provides new tools for genomic-assisted breeding and valuable loci to elevate rubber yield.</title>
        <authorList>
            <person name="Cheng H."/>
            <person name="Song X."/>
            <person name="Hu Y."/>
            <person name="Wu T."/>
            <person name="Yang Q."/>
            <person name="An Z."/>
            <person name="Feng S."/>
            <person name="Deng Z."/>
            <person name="Wu W."/>
            <person name="Zeng X."/>
            <person name="Tu M."/>
            <person name="Wang X."/>
            <person name="Huang H."/>
        </authorList>
    </citation>
    <scope>NUCLEOTIDE SEQUENCE</scope>
    <source>
        <strain evidence="1">MT/VB/25A 57/8</strain>
    </source>
</reference>
<name>A0ABQ9MQ41_HEVBR</name>
<accession>A0ABQ9MQ41</accession>
<evidence type="ECO:0000313" key="1">
    <source>
        <dbReference type="EMBL" id="KAJ9181505.1"/>
    </source>
</evidence>
<gene>
    <name evidence="1" type="ORF">P3X46_009630</name>
</gene>
<evidence type="ECO:0008006" key="3">
    <source>
        <dbReference type="Google" id="ProtNLM"/>
    </source>
</evidence>
<evidence type="ECO:0000313" key="2">
    <source>
        <dbReference type="Proteomes" id="UP001174677"/>
    </source>
</evidence>
<keyword evidence="2" id="KW-1185">Reference proteome</keyword>
<dbReference type="Proteomes" id="UP001174677">
    <property type="component" value="Chromosome 5"/>
</dbReference>
<proteinExistence type="predicted"/>
<comment type="caution">
    <text evidence="1">The sequence shown here is derived from an EMBL/GenBank/DDBJ whole genome shotgun (WGS) entry which is preliminary data.</text>
</comment>
<sequence length="104" mass="12390">MREKKCQNLNQVRCIKDKEGKVLVKDEDIKERWTNYFNDLFNNSQNSNNVNIDYIAIEKNVNYTKMIRSLEVNEAFKRMKVDKTCGFDGITTEVWKCLKDMRVT</sequence>
<dbReference type="EMBL" id="JARPOI010000005">
    <property type="protein sequence ID" value="KAJ9181505.1"/>
    <property type="molecule type" value="Genomic_DNA"/>
</dbReference>
<organism evidence="1 2">
    <name type="scientific">Hevea brasiliensis</name>
    <name type="common">Para rubber tree</name>
    <name type="synonym">Siphonia brasiliensis</name>
    <dbReference type="NCBI Taxonomy" id="3981"/>
    <lineage>
        <taxon>Eukaryota</taxon>
        <taxon>Viridiplantae</taxon>
        <taxon>Streptophyta</taxon>
        <taxon>Embryophyta</taxon>
        <taxon>Tracheophyta</taxon>
        <taxon>Spermatophyta</taxon>
        <taxon>Magnoliopsida</taxon>
        <taxon>eudicotyledons</taxon>
        <taxon>Gunneridae</taxon>
        <taxon>Pentapetalae</taxon>
        <taxon>rosids</taxon>
        <taxon>fabids</taxon>
        <taxon>Malpighiales</taxon>
        <taxon>Euphorbiaceae</taxon>
        <taxon>Crotonoideae</taxon>
        <taxon>Micrandreae</taxon>
        <taxon>Hevea</taxon>
    </lineage>
</organism>